<comment type="caution">
    <text evidence="2">The sequence shown here is derived from an EMBL/GenBank/DDBJ whole genome shotgun (WGS) entry which is preliminary data.</text>
</comment>
<dbReference type="AlphaFoldDB" id="A0A8X6XXE5"/>
<sequence>MSNKCTLLSTTWTQDYCLLLKLMTLIGFYLDPKSKEKKCFQRVLAASIVITMHIVLTVGLCNSVDYFLQANTFRKASTSLTVSVVLNIWLWHASFRKRHEMRRISDVNEKDKSFRNEIYMYVFKNRARNIPNESALDIIAFRNESIAFSASGYFSFTKGFILTVIGVLLTYSLLLNQLQTQ</sequence>
<keyword evidence="1" id="KW-0812">Transmembrane</keyword>
<reference evidence="2" key="1">
    <citation type="submission" date="2020-08" db="EMBL/GenBank/DDBJ databases">
        <title>Multicomponent nature underlies the extraordinary mechanical properties of spider dragline silk.</title>
        <authorList>
            <person name="Kono N."/>
            <person name="Nakamura H."/>
            <person name="Mori M."/>
            <person name="Yoshida Y."/>
            <person name="Ohtoshi R."/>
            <person name="Malay A.D."/>
            <person name="Moran D.A.P."/>
            <person name="Tomita M."/>
            <person name="Numata K."/>
            <person name="Arakawa K."/>
        </authorList>
    </citation>
    <scope>NUCLEOTIDE SEQUENCE</scope>
</reference>
<feature type="transmembrane region" description="Helical" evidence="1">
    <location>
        <begin position="43"/>
        <end position="64"/>
    </location>
</feature>
<dbReference type="Proteomes" id="UP000886998">
    <property type="component" value="Unassembled WGS sequence"/>
</dbReference>
<feature type="transmembrane region" description="Helical" evidence="1">
    <location>
        <begin position="152"/>
        <end position="174"/>
    </location>
</feature>
<evidence type="ECO:0000313" key="2">
    <source>
        <dbReference type="EMBL" id="GFY62065.1"/>
    </source>
</evidence>
<accession>A0A8X6XXE5</accession>
<dbReference type="EMBL" id="BMAV01014054">
    <property type="protein sequence ID" value="GFY62065.1"/>
    <property type="molecule type" value="Genomic_DNA"/>
</dbReference>
<organism evidence="2 3">
    <name type="scientific">Trichonephila inaurata madagascariensis</name>
    <dbReference type="NCBI Taxonomy" id="2747483"/>
    <lineage>
        <taxon>Eukaryota</taxon>
        <taxon>Metazoa</taxon>
        <taxon>Ecdysozoa</taxon>
        <taxon>Arthropoda</taxon>
        <taxon>Chelicerata</taxon>
        <taxon>Arachnida</taxon>
        <taxon>Araneae</taxon>
        <taxon>Araneomorphae</taxon>
        <taxon>Entelegynae</taxon>
        <taxon>Araneoidea</taxon>
        <taxon>Nephilidae</taxon>
        <taxon>Trichonephila</taxon>
        <taxon>Trichonephila inaurata</taxon>
    </lineage>
</organism>
<keyword evidence="1" id="KW-0472">Membrane</keyword>
<proteinExistence type="predicted"/>
<name>A0A8X6XXE5_9ARAC</name>
<keyword evidence="3" id="KW-1185">Reference proteome</keyword>
<gene>
    <name evidence="2" type="ORF">TNIN_354991</name>
</gene>
<keyword evidence="1" id="KW-1133">Transmembrane helix</keyword>
<evidence type="ECO:0000313" key="3">
    <source>
        <dbReference type="Proteomes" id="UP000886998"/>
    </source>
</evidence>
<evidence type="ECO:0000256" key="1">
    <source>
        <dbReference type="SAM" id="Phobius"/>
    </source>
</evidence>
<feature type="transmembrane region" description="Helical" evidence="1">
    <location>
        <begin position="76"/>
        <end position="95"/>
    </location>
</feature>
<protein>
    <submittedName>
        <fullName evidence="2">Uncharacterized protein</fullName>
    </submittedName>
</protein>